<keyword evidence="3" id="KW-0175">Coiled coil</keyword>
<proteinExistence type="inferred from homology"/>
<dbReference type="PANTHER" id="PTHR30035">
    <property type="entry name" value="LIPOPROTEIN VACJ-RELATED"/>
    <property type="match status" value="1"/>
</dbReference>
<protein>
    <submittedName>
        <fullName evidence="5">VacJ family lipoprotein</fullName>
    </submittedName>
</protein>
<evidence type="ECO:0000256" key="1">
    <source>
        <dbReference type="ARBA" id="ARBA00010634"/>
    </source>
</evidence>
<dbReference type="Pfam" id="PF04333">
    <property type="entry name" value="MlaA"/>
    <property type="match status" value="1"/>
</dbReference>
<evidence type="ECO:0000313" key="5">
    <source>
        <dbReference type="EMBL" id="GAA0855925.1"/>
    </source>
</evidence>
<feature type="chain" id="PRO_5045158194" evidence="4">
    <location>
        <begin position="21"/>
        <end position="259"/>
    </location>
</feature>
<dbReference type="Proteomes" id="UP001500359">
    <property type="component" value="Unassembled WGS sequence"/>
</dbReference>
<keyword evidence="5" id="KW-0449">Lipoprotein</keyword>
<keyword evidence="2 4" id="KW-0732">Signal</keyword>
<dbReference type="RefSeq" id="WP_343858492.1">
    <property type="nucleotide sequence ID" value="NZ_BAAAFD010000003.1"/>
</dbReference>
<dbReference type="EMBL" id="BAAAFD010000003">
    <property type="protein sequence ID" value="GAA0855925.1"/>
    <property type="molecule type" value="Genomic_DNA"/>
</dbReference>
<comment type="similarity">
    <text evidence="1">Belongs to the MlaA family.</text>
</comment>
<gene>
    <name evidence="5" type="ORF">GCM10009114_16050</name>
</gene>
<reference evidence="6" key="1">
    <citation type="journal article" date="2019" name="Int. J. Syst. Evol. Microbiol.">
        <title>The Global Catalogue of Microorganisms (GCM) 10K type strain sequencing project: providing services to taxonomists for standard genome sequencing and annotation.</title>
        <authorList>
            <consortium name="The Broad Institute Genomics Platform"/>
            <consortium name="The Broad Institute Genome Sequencing Center for Infectious Disease"/>
            <person name="Wu L."/>
            <person name="Ma J."/>
        </authorList>
    </citation>
    <scope>NUCLEOTIDE SEQUENCE [LARGE SCALE GENOMIC DNA]</scope>
    <source>
        <strain evidence="6">JCM 15896</strain>
    </source>
</reference>
<comment type="caution">
    <text evidence="5">The sequence shown here is derived from an EMBL/GenBank/DDBJ whole genome shotgun (WGS) entry which is preliminary data.</text>
</comment>
<organism evidence="5 6">
    <name type="scientific">Aliiglaciecola litoralis</name>
    <dbReference type="NCBI Taxonomy" id="582857"/>
    <lineage>
        <taxon>Bacteria</taxon>
        <taxon>Pseudomonadati</taxon>
        <taxon>Pseudomonadota</taxon>
        <taxon>Gammaproteobacteria</taxon>
        <taxon>Alteromonadales</taxon>
        <taxon>Alteromonadaceae</taxon>
        <taxon>Aliiglaciecola</taxon>
    </lineage>
</organism>
<evidence type="ECO:0000256" key="4">
    <source>
        <dbReference type="SAM" id="SignalP"/>
    </source>
</evidence>
<dbReference type="PANTHER" id="PTHR30035:SF3">
    <property type="entry name" value="INTERMEMBRANE PHOSPHOLIPID TRANSPORT SYSTEM LIPOPROTEIN MLAA"/>
    <property type="match status" value="1"/>
</dbReference>
<feature type="signal peptide" evidence="4">
    <location>
        <begin position="1"/>
        <end position="20"/>
    </location>
</feature>
<dbReference type="PRINTS" id="PR01805">
    <property type="entry name" value="VACJLIPOPROT"/>
</dbReference>
<evidence type="ECO:0000256" key="3">
    <source>
        <dbReference type="SAM" id="Coils"/>
    </source>
</evidence>
<evidence type="ECO:0000256" key="2">
    <source>
        <dbReference type="ARBA" id="ARBA00022729"/>
    </source>
</evidence>
<keyword evidence="6" id="KW-1185">Reference proteome</keyword>
<evidence type="ECO:0000313" key="6">
    <source>
        <dbReference type="Proteomes" id="UP001500359"/>
    </source>
</evidence>
<dbReference type="PROSITE" id="PS51257">
    <property type="entry name" value="PROKAR_LIPOPROTEIN"/>
    <property type="match status" value="1"/>
</dbReference>
<name>A0ABP3WT10_9ALTE</name>
<accession>A0ABP3WT10</accession>
<feature type="coiled-coil region" evidence="3">
    <location>
        <begin position="186"/>
        <end position="213"/>
    </location>
</feature>
<sequence length="259" mass="28721">MNKAQILVLLVTLTVLGGCASRQNGQADQPSQQYTDERDPLEGFNRVMWDFNYDVLDEYILRPTTVVYVDYMPQPARTGLYNAALNLEEPSNTVNNLLQGKVGGSLTSLGRFVLNSTVGILGLFDVAKEIGLERAEEEFGEVLGKYGVGTGAFLMLPAMGPTDIRSSVGDFVDASYFPLQDLTFYVAALRTGIKVLEARAQLMEQEAQLEQSLDPYAFVKNAYFQNLQFKVTDGDVPPSDLNTDPEQDEVNYEDFLDDL</sequence>
<dbReference type="InterPro" id="IPR007428">
    <property type="entry name" value="MlaA"/>
</dbReference>